<dbReference type="EMBL" id="CAJNRE010020571">
    <property type="protein sequence ID" value="CAF2236037.1"/>
    <property type="molecule type" value="Genomic_DNA"/>
</dbReference>
<organism evidence="2 3">
    <name type="scientific">Rotaria magnacalcarata</name>
    <dbReference type="NCBI Taxonomy" id="392030"/>
    <lineage>
        <taxon>Eukaryota</taxon>
        <taxon>Metazoa</taxon>
        <taxon>Spiralia</taxon>
        <taxon>Gnathifera</taxon>
        <taxon>Rotifera</taxon>
        <taxon>Eurotatoria</taxon>
        <taxon>Bdelloidea</taxon>
        <taxon>Philodinida</taxon>
        <taxon>Philodinidae</taxon>
        <taxon>Rotaria</taxon>
    </lineage>
</organism>
<sequence length="339" mass="39055">MKARKALIGYNPVNSRIITARFNAAPFNITVLHAYAPTSACSDEDIEAFYNILEDTLDKIHKKDVLIITGDWNAKVGSENTDWKKVMGRYGYGDRNERGERLLEFATTHSLYICNTKFEQKPQRKWTWASPDGVHKNMIDLILIQQRWKSSVISCRTFQSADICSDHSLVLCNIRLRLKKMYNKPHLNTTIDVTQLKDDTIRRCYNIKLAGNIERIQPADNLSEHARKIESAIKEAAGTAIPAKRIAKKPWISEETLKIAEEKRKLKEVKDASNVKMQEYKDLCKKVKKAARKDKESWIQKQCEEVEKGLEIGNTRQAYSLIKMLRRKFTPRINVQGVS</sequence>
<evidence type="ECO:0000313" key="2">
    <source>
        <dbReference type="EMBL" id="CAF2236037.1"/>
    </source>
</evidence>
<reference evidence="2" key="1">
    <citation type="submission" date="2021-02" db="EMBL/GenBank/DDBJ databases">
        <authorList>
            <person name="Nowell W R."/>
        </authorList>
    </citation>
    <scope>NUCLEOTIDE SEQUENCE</scope>
</reference>
<comment type="caution">
    <text evidence="2">The sequence shown here is derived from an EMBL/GenBank/DDBJ whole genome shotgun (WGS) entry which is preliminary data.</text>
</comment>
<gene>
    <name evidence="2" type="ORF">MBJ925_LOCUS37133</name>
</gene>
<dbReference type="AlphaFoldDB" id="A0A816ZZP4"/>
<protein>
    <recommendedName>
        <fullName evidence="1">Endonuclease/exonuclease/phosphatase domain-containing protein</fullName>
    </recommendedName>
</protein>
<dbReference type="PANTHER" id="PTHR23227">
    <property type="entry name" value="BUCENTAUR RELATED"/>
    <property type="match status" value="1"/>
</dbReference>
<dbReference type="InterPro" id="IPR005135">
    <property type="entry name" value="Endo/exonuclease/phosphatase"/>
</dbReference>
<evidence type="ECO:0000259" key="1">
    <source>
        <dbReference type="Pfam" id="PF14529"/>
    </source>
</evidence>
<dbReference type="PANTHER" id="PTHR23227:SF85">
    <property type="entry name" value="CRANIOFACIAL DEVELOPMENT PROTEIN 2"/>
    <property type="match status" value="1"/>
</dbReference>
<dbReference type="InterPro" id="IPR027124">
    <property type="entry name" value="Swc5/CFDP1/2"/>
</dbReference>
<dbReference type="CDD" id="cd09076">
    <property type="entry name" value="L1-EN"/>
    <property type="match status" value="1"/>
</dbReference>
<dbReference type="GO" id="GO:0003824">
    <property type="term" value="F:catalytic activity"/>
    <property type="evidence" value="ECO:0007669"/>
    <property type="project" value="InterPro"/>
</dbReference>
<feature type="domain" description="Endonuclease/exonuclease/phosphatase" evidence="1">
    <location>
        <begin position="30"/>
        <end position="170"/>
    </location>
</feature>
<accession>A0A816ZZP4</accession>
<dbReference type="Proteomes" id="UP000663824">
    <property type="component" value="Unassembled WGS sequence"/>
</dbReference>
<dbReference type="Pfam" id="PF14529">
    <property type="entry name" value="Exo_endo_phos_2"/>
    <property type="match status" value="1"/>
</dbReference>
<evidence type="ECO:0000313" key="3">
    <source>
        <dbReference type="Proteomes" id="UP000663824"/>
    </source>
</evidence>
<proteinExistence type="predicted"/>
<dbReference type="Gene3D" id="3.60.10.10">
    <property type="entry name" value="Endonuclease/exonuclease/phosphatase"/>
    <property type="match status" value="1"/>
</dbReference>
<name>A0A816ZZP4_9BILA</name>
<dbReference type="SUPFAM" id="SSF56219">
    <property type="entry name" value="DNase I-like"/>
    <property type="match status" value="1"/>
</dbReference>
<dbReference type="InterPro" id="IPR036691">
    <property type="entry name" value="Endo/exonu/phosph_ase_sf"/>
</dbReference>